<proteinExistence type="predicted"/>
<evidence type="ECO:0000313" key="3">
    <source>
        <dbReference type="Proteomes" id="UP000824890"/>
    </source>
</evidence>
<protein>
    <submittedName>
        <fullName evidence="2">Uncharacterized protein</fullName>
    </submittedName>
</protein>
<organism evidence="2 3">
    <name type="scientific">Brassica napus</name>
    <name type="common">Rape</name>
    <dbReference type="NCBI Taxonomy" id="3708"/>
    <lineage>
        <taxon>Eukaryota</taxon>
        <taxon>Viridiplantae</taxon>
        <taxon>Streptophyta</taxon>
        <taxon>Embryophyta</taxon>
        <taxon>Tracheophyta</taxon>
        <taxon>Spermatophyta</taxon>
        <taxon>Magnoliopsida</taxon>
        <taxon>eudicotyledons</taxon>
        <taxon>Gunneridae</taxon>
        <taxon>Pentapetalae</taxon>
        <taxon>rosids</taxon>
        <taxon>malvids</taxon>
        <taxon>Brassicales</taxon>
        <taxon>Brassicaceae</taxon>
        <taxon>Brassiceae</taxon>
        <taxon>Brassica</taxon>
    </lineage>
</organism>
<dbReference type="Proteomes" id="UP000824890">
    <property type="component" value="Unassembled WGS sequence"/>
</dbReference>
<name>A0ABQ7XHM2_BRANA</name>
<keyword evidence="3" id="KW-1185">Reference proteome</keyword>
<reference evidence="2 3" key="1">
    <citation type="submission" date="2021-05" db="EMBL/GenBank/DDBJ databases">
        <title>Genome Assembly of Synthetic Allotetraploid Brassica napus Reveals Homoeologous Exchanges between Subgenomes.</title>
        <authorList>
            <person name="Davis J.T."/>
        </authorList>
    </citation>
    <scope>NUCLEOTIDE SEQUENCE [LARGE SCALE GENOMIC DNA]</scope>
    <source>
        <strain evidence="3">cv. Da-Ae</strain>
        <tissue evidence="2">Seedling</tissue>
    </source>
</reference>
<accession>A0ABQ7XHM2</accession>
<gene>
    <name evidence="2" type="ORF">HID58_044827</name>
</gene>
<evidence type="ECO:0000256" key="1">
    <source>
        <dbReference type="SAM" id="MobiDB-lite"/>
    </source>
</evidence>
<comment type="caution">
    <text evidence="2">The sequence shown here is derived from an EMBL/GenBank/DDBJ whole genome shotgun (WGS) entry which is preliminary data.</text>
</comment>
<evidence type="ECO:0000313" key="2">
    <source>
        <dbReference type="EMBL" id="KAH0854742.1"/>
    </source>
</evidence>
<dbReference type="EMBL" id="JAGKQM010000271">
    <property type="protein sequence ID" value="KAH0854742.1"/>
    <property type="molecule type" value="Genomic_DNA"/>
</dbReference>
<sequence length="373" mass="41823">MSDIETKPSPIGLGMKASPTKAYDRSSIRSRQNGDEFAIGPNLRPAPSRNPPRMTILSPYSLTGQSAGEKFESVRSDIDRSWFDMVYVLLVPGRVNISISVTLFLPCLLTRLFDIYCNVFNSMLLFRLSFNKLSNLVLFDPSCYGEQRTKYNRFLHLSGSRFFLFPVPNSSRGRSQCLALSILRGCNINKFAHDQVTTKIYDHIICSFHTSGYLVPNRRPWLFCGIDCTSREEGWTSGMREERARSRKKRRVAPPRTWQTMLRNGLFSLGSAESTRVNLRGTPHASQSQVRAAPKKHIIDSMALIRVKSDVTSLAGSSIRNGPVSLNPATGLAPGDIRSMVRSLGFSSSFAEEARFLQELKNESSEGEELINH</sequence>
<feature type="region of interest" description="Disordered" evidence="1">
    <location>
        <begin position="1"/>
        <end position="54"/>
    </location>
</feature>